<gene>
    <name evidence="7" type="ORF">H8695_07355</name>
</gene>
<comment type="caution">
    <text evidence="7">The sequence shown here is derived from an EMBL/GenBank/DDBJ whole genome shotgun (WGS) entry which is preliminary data.</text>
</comment>
<keyword evidence="2" id="KW-0813">Transport</keyword>
<name>A0A926DER6_9FIRM</name>
<dbReference type="InterPro" id="IPR036249">
    <property type="entry name" value="Thioredoxin-like_sf"/>
</dbReference>
<evidence type="ECO:0000259" key="6">
    <source>
        <dbReference type="Pfam" id="PF00085"/>
    </source>
</evidence>
<keyword evidence="3" id="KW-0249">Electron transport</keyword>
<proteinExistence type="inferred from homology"/>
<evidence type="ECO:0000256" key="2">
    <source>
        <dbReference type="ARBA" id="ARBA00022448"/>
    </source>
</evidence>
<dbReference type="GO" id="GO:0015035">
    <property type="term" value="F:protein-disulfide reductase activity"/>
    <property type="evidence" value="ECO:0007669"/>
    <property type="project" value="InterPro"/>
</dbReference>
<dbReference type="Pfam" id="PF00085">
    <property type="entry name" value="Thioredoxin"/>
    <property type="match status" value="1"/>
</dbReference>
<keyword evidence="5" id="KW-0676">Redox-active center</keyword>
<comment type="similarity">
    <text evidence="1">Belongs to the thioredoxin family.</text>
</comment>
<accession>A0A926DER6</accession>
<sequence>MIQTSARPVVIDFTCEHSAPCELLSPILETMSRDAAGRIGFYQINVERERELARKLSVTSIPTVMLYADGELVTKSVGYKPKDVLQDILYSELP</sequence>
<dbReference type="GO" id="GO:0005737">
    <property type="term" value="C:cytoplasm"/>
    <property type="evidence" value="ECO:0007669"/>
    <property type="project" value="TreeGrafter"/>
</dbReference>
<dbReference type="SUPFAM" id="SSF52833">
    <property type="entry name" value="Thioredoxin-like"/>
    <property type="match status" value="1"/>
</dbReference>
<dbReference type="Proteomes" id="UP000620366">
    <property type="component" value="Unassembled WGS sequence"/>
</dbReference>
<evidence type="ECO:0000313" key="7">
    <source>
        <dbReference type="EMBL" id="MBC8536497.1"/>
    </source>
</evidence>
<keyword evidence="8" id="KW-1185">Reference proteome</keyword>
<dbReference type="PANTHER" id="PTHR45663">
    <property type="entry name" value="GEO12009P1"/>
    <property type="match status" value="1"/>
</dbReference>
<dbReference type="AlphaFoldDB" id="A0A926DER6"/>
<keyword evidence="4" id="KW-1015">Disulfide bond</keyword>
<dbReference type="EMBL" id="JACRSP010000003">
    <property type="protein sequence ID" value="MBC8536497.1"/>
    <property type="molecule type" value="Genomic_DNA"/>
</dbReference>
<dbReference type="PANTHER" id="PTHR45663:SF11">
    <property type="entry name" value="GEO12009P1"/>
    <property type="match status" value="1"/>
</dbReference>
<dbReference type="InterPro" id="IPR013766">
    <property type="entry name" value="Thioredoxin_domain"/>
</dbReference>
<dbReference type="CDD" id="cd02947">
    <property type="entry name" value="TRX_family"/>
    <property type="match status" value="1"/>
</dbReference>
<evidence type="ECO:0000256" key="4">
    <source>
        <dbReference type="ARBA" id="ARBA00023157"/>
    </source>
</evidence>
<organism evidence="7 8">
    <name type="scientific">Feifania hominis</name>
    <dbReference type="NCBI Taxonomy" id="2763660"/>
    <lineage>
        <taxon>Bacteria</taxon>
        <taxon>Bacillati</taxon>
        <taxon>Bacillota</taxon>
        <taxon>Clostridia</taxon>
        <taxon>Eubacteriales</taxon>
        <taxon>Feifaniaceae</taxon>
        <taxon>Feifania</taxon>
    </lineage>
</organism>
<dbReference type="Gene3D" id="3.40.30.10">
    <property type="entry name" value="Glutaredoxin"/>
    <property type="match status" value="1"/>
</dbReference>
<evidence type="ECO:0000256" key="3">
    <source>
        <dbReference type="ARBA" id="ARBA00022982"/>
    </source>
</evidence>
<protein>
    <submittedName>
        <fullName evidence="7">Thioredoxin fold domain-containing protein</fullName>
    </submittedName>
</protein>
<dbReference type="PIRSF" id="PIRSF000077">
    <property type="entry name" value="Thioredoxin"/>
    <property type="match status" value="1"/>
</dbReference>
<feature type="domain" description="Thioredoxin" evidence="6">
    <location>
        <begin position="2"/>
        <end position="89"/>
    </location>
</feature>
<dbReference type="InterPro" id="IPR005746">
    <property type="entry name" value="Thioredoxin"/>
</dbReference>
<evidence type="ECO:0000256" key="5">
    <source>
        <dbReference type="ARBA" id="ARBA00023284"/>
    </source>
</evidence>
<evidence type="ECO:0000313" key="8">
    <source>
        <dbReference type="Proteomes" id="UP000620366"/>
    </source>
</evidence>
<evidence type="ECO:0000256" key="1">
    <source>
        <dbReference type="ARBA" id="ARBA00008987"/>
    </source>
</evidence>
<reference evidence="7" key="1">
    <citation type="submission" date="2020-08" db="EMBL/GenBank/DDBJ databases">
        <title>Genome public.</title>
        <authorList>
            <person name="Liu C."/>
            <person name="Sun Q."/>
        </authorList>
    </citation>
    <scope>NUCLEOTIDE SEQUENCE</scope>
    <source>
        <strain evidence="7">BX7</strain>
    </source>
</reference>